<gene>
    <name evidence="1" type="ORF">NAV_LOCUS10259</name>
</gene>
<accession>A0A498SPC6</accession>
<evidence type="ECO:0000313" key="2">
    <source>
        <dbReference type="Proteomes" id="UP000276991"/>
    </source>
</evidence>
<protein>
    <submittedName>
        <fullName evidence="1">Uncharacterized protein</fullName>
    </submittedName>
</protein>
<dbReference type="OrthoDB" id="283575at2759"/>
<name>A0A498SPC6_ACAVI</name>
<dbReference type="AlphaFoldDB" id="A0A498SPC6"/>
<proteinExistence type="predicted"/>
<dbReference type="Proteomes" id="UP000276991">
    <property type="component" value="Unassembled WGS sequence"/>
</dbReference>
<organism evidence="1 2">
    <name type="scientific">Acanthocheilonema viteae</name>
    <name type="common">Filarial nematode worm</name>
    <name type="synonym">Dipetalonema viteae</name>
    <dbReference type="NCBI Taxonomy" id="6277"/>
    <lineage>
        <taxon>Eukaryota</taxon>
        <taxon>Metazoa</taxon>
        <taxon>Ecdysozoa</taxon>
        <taxon>Nematoda</taxon>
        <taxon>Chromadorea</taxon>
        <taxon>Rhabditida</taxon>
        <taxon>Spirurina</taxon>
        <taxon>Spiruromorpha</taxon>
        <taxon>Filarioidea</taxon>
        <taxon>Onchocercidae</taxon>
        <taxon>Acanthocheilonema</taxon>
    </lineage>
</organism>
<sequence>FWQRVLVVIAFDESAEITTAHFADPKRGRMSWIIDENALPWTGQYYYIE</sequence>
<reference evidence="1 2" key="1">
    <citation type="submission" date="2018-08" db="EMBL/GenBank/DDBJ databases">
        <authorList>
            <person name="Laetsch R D."/>
            <person name="Stevens L."/>
            <person name="Kumar S."/>
            <person name="Blaxter L. M."/>
        </authorList>
    </citation>
    <scope>NUCLEOTIDE SEQUENCE [LARGE SCALE GENOMIC DNA]</scope>
</reference>
<evidence type="ECO:0000313" key="1">
    <source>
        <dbReference type="EMBL" id="VBB35468.1"/>
    </source>
</evidence>
<dbReference type="EMBL" id="UPTC01006069">
    <property type="protein sequence ID" value="VBB35468.1"/>
    <property type="molecule type" value="Genomic_DNA"/>
</dbReference>
<keyword evidence="2" id="KW-1185">Reference proteome</keyword>
<feature type="non-terminal residue" evidence="1">
    <location>
        <position position="1"/>
    </location>
</feature>
<dbReference type="STRING" id="6277.A0A498SPC6"/>